<evidence type="ECO:0000313" key="4">
    <source>
        <dbReference type="Proteomes" id="UP000317940"/>
    </source>
</evidence>
<dbReference type="SUPFAM" id="SSF53335">
    <property type="entry name" value="S-adenosyl-L-methionine-dependent methyltransferases"/>
    <property type="match status" value="1"/>
</dbReference>
<name>A0A561UAX9_9ACTN</name>
<dbReference type="PANTHER" id="PTHR45128">
    <property type="entry name" value="METHYLTRANSFERASE TYPE 11"/>
    <property type="match status" value="1"/>
</dbReference>
<dbReference type="RefSeq" id="WP_246213292.1">
    <property type="nucleotide sequence ID" value="NZ_BAAAMZ010000004.1"/>
</dbReference>
<dbReference type="InterPro" id="IPR029063">
    <property type="entry name" value="SAM-dependent_MTases_sf"/>
</dbReference>
<dbReference type="Gene3D" id="3.40.50.150">
    <property type="entry name" value="Vaccinia Virus protein VP39"/>
    <property type="match status" value="1"/>
</dbReference>
<proteinExistence type="predicted"/>
<dbReference type="AlphaFoldDB" id="A0A561UAX9"/>
<evidence type="ECO:0000259" key="1">
    <source>
        <dbReference type="Pfam" id="PF13847"/>
    </source>
</evidence>
<dbReference type="CDD" id="cd02440">
    <property type="entry name" value="AdoMet_MTases"/>
    <property type="match status" value="1"/>
</dbReference>
<sequence>MSLDEDRMMEFLERVVTDGGAAMAGMCTALGDRLGVYAAMAGAGPLTSAQLAARTGLQERYLREWLAAQVAGEYVHYDAAADSYLLPDEHAAVLADPSAPTYCGGLFTMLQAVYASEDALMEAFRTGDGVGWGEHGSALFAGAAKFFRPGYAGALVPEWIPAMNGTEAKLAAGAQVADVGCGYGWSTMLMAQAYPASRFHGFDFHAPSIEAARGLAAEQGLADRVEFQVAGAQDFPGGDYDLITFFDCLHDMGDPGGALHHAEQALAEGGSCMIVEPNASADPVANANPVGRALTAASVAICLPSAVAQHGPQTMGNHAGEDAMRHLADDAGLHHWKLAAETPVNRVYATSR</sequence>
<dbReference type="Proteomes" id="UP000317940">
    <property type="component" value="Unassembled WGS sequence"/>
</dbReference>
<keyword evidence="3" id="KW-0808">Transferase</keyword>
<dbReference type="EMBL" id="VIWT01000001">
    <property type="protein sequence ID" value="TWF96522.1"/>
    <property type="molecule type" value="Genomic_DNA"/>
</dbReference>
<dbReference type="PANTHER" id="PTHR45128:SF2">
    <property type="entry name" value="METHYLTRANSFERASE DOMAIN-CONTAINING PROTEIN"/>
    <property type="match status" value="1"/>
</dbReference>
<dbReference type="Pfam" id="PF13847">
    <property type="entry name" value="Methyltransf_31"/>
    <property type="match status" value="1"/>
</dbReference>
<gene>
    <name evidence="3" type="ORF">FHX73_11294</name>
</gene>
<organism evidence="3 4">
    <name type="scientific">Kitasatospora viridis</name>
    <dbReference type="NCBI Taxonomy" id="281105"/>
    <lineage>
        <taxon>Bacteria</taxon>
        <taxon>Bacillati</taxon>
        <taxon>Actinomycetota</taxon>
        <taxon>Actinomycetes</taxon>
        <taxon>Kitasatosporales</taxon>
        <taxon>Streptomycetaceae</taxon>
        <taxon>Kitasatospora</taxon>
    </lineage>
</organism>
<evidence type="ECO:0000313" key="3">
    <source>
        <dbReference type="EMBL" id="TWF96522.1"/>
    </source>
</evidence>
<feature type="domain" description="S-adenosylmethionine-dependent methyltransferase Rv2258c-like winged HTH" evidence="2">
    <location>
        <begin position="23"/>
        <end position="95"/>
    </location>
</feature>
<reference evidence="3 4" key="1">
    <citation type="submission" date="2019-06" db="EMBL/GenBank/DDBJ databases">
        <title>Sequencing the genomes of 1000 actinobacteria strains.</title>
        <authorList>
            <person name="Klenk H.-P."/>
        </authorList>
    </citation>
    <scope>NUCLEOTIDE SEQUENCE [LARGE SCALE GENOMIC DNA]</scope>
    <source>
        <strain evidence="3 4">DSM 44826</strain>
    </source>
</reference>
<dbReference type="GO" id="GO:0032259">
    <property type="term" value="P:methylation"/>
    <property type="evidence" value="ECO:0007669"/>
    <property type="project" value="UniProtKB-KW"/>
</dbReference>
<dbReference type="InterPro" id="IPR053173">
    <property type="entry name" value="SAM-binding_MTase"/>
</dbReference>
<dbReference type="Gene3D" id="1.10.10.10">
    <property type="entry name" value="Winged helix-like DNA-binding domain superfamily/Winged helix DNA-binding domain"/>
    <property type="match status" value="1"/>
</dbReference>
<protein>
    <submittedName>
        <fullName evidence="3">2-polyprenyl-3-methyl-5-hydroxy-6-metoxy-1, 4-benzoquinol methylase</fullName>
    </submittedName>
</protein>
<comment type="caution">
    <text evidence="3">The sequence shown here is derived from an EMBL/GenBank/DDBJ whole genome shotgun (WGS) entry which is preliminary data.</text>
</comment>
<dbReference type="SUPFAM" id="SSF46785">
    <property type="entry name" value="Winged helix' DNA-binding domain"/>
    <property type="match status" value="1"/>
</dbReference>
<dbReference type="Pfam" id="PF21320">
    <property type="entry name" value="WHD_Rv2258c"/>
    <property type="match status" value="1"/>
</dbReference>
<dbReference type="InterPro" id="IPR036388">
    <property type="entry name" value="WH-like_DNA-bd_sf"/>
</dbReference>
<dbReference type="GO" id="GO:0008168">
    <property type="term" value="F:methyltransferase activity"/>
    <property type="evidence" value="ECO:0007669"/>
    <property type="project" value="UniProtKB-KW"/>
</dbReference>
<dbReference type="InterPro" id="IPR036390">
    <property type="entry name" value="WH_DNA-bd_sf"/>
</dbReference>
<dbReference type="InterPro" id="IPR048711">
    <property type="entry name" value="WHD_Rv2258c"/>
</dbReference>
<accession>A0A561UAX9</accession>
<keyword evidence="3" id="KW-0489">Methyltransferase</keyword>
<keyword evidence="4" id="KW-1185">Reference proteome</keyword>
<evidence type="ECO:0000259" key="2">
    <source>
        <dbReference type="Pfam" id="PF21320"/>
    </source>
</evidence>
<dbReference type="InterPro" id="IPR025714">
    <property type="entry name" value="Methyltranfer_dom"/>
</dbReference>
<feature type="domain" description="Methyltransferase" evidence="1">
    <location>
        <begin position="172"/>
        <end position="281"/>
    </location>
</feature>